<comment type="caution">
    <text evidence="1">The sequence shown here is derived from an EMBL/GenBank/DDBJ whole genome shotgun (WGS) entry which is preliminary data.</text>
</comment>
<organism evidence="1 2">
    <name type="scientific">Pseudonocardia yuanmonensis</name>
    <dbReference type="NCBI Taxonomy" id="1095914"/>
    <lineage>
        <taxon>Bacteria</taxon>
        <taxon>Bacillati</taxon>
        <taxon>Actinomycetota</taxon>
        <taxon>Actinomycetes</taxon>
        <taxon>Pseudonocardiales</taxon>
        <taxon>Pseudonocardiaceae</taxon>
        <taxon>Pseudonocardia</taxon>
    </lineage>
</organism>
<dbReference type="Proteomes" id="UP001500325">
    <property type="component" value="Unassembled WGS sequence"/>
</dbReference>
<evidence type="ECO:0000313" key="1">
    <source>
        <dbReference type="EMBL" id="GAA4685614.1"/>
    </source>
</evidence>
<keyword evidence="2" id="KW-1185">Reference proteome</keyword>
<protein>
    <submittedName>
        <fullName evidence="1">Terminase</fullName>
    </submittedName>
</protein>
<sequence length="495" mass="53794">MSPDGRWLYRSGVKRGAKGTGKDPMGGAIANLELCGPVHLADWIGGQPVGEPHRLPLVQVAANSEAQAAGLLRVANAMQSQALRAEYGIDAGRTRTTIEGGGRIELLTASEASSEGDPATAILLNESHHMTASNGGHAMAATARRNVGKSPAYIQARLLELTNAHQQGADAVAERSFEAWQLQAAGKTKRVDILYDSREAPPSTRLDDDSLMAGLRAAYGDAPWADLERLRDEAQDPRTSVADSIRYYLNGLAAAEDAWIDPGAFDRGARPDEVVADGEAIAMFLDCSKSEDATGLVAARLSDGHVMTLGAWQRPHGERGKGWLAPRPEVDATVRAAMARYQVVWFGVDPSPAKDDETEALYWMPLVDEWHRDFREALPLWATPGQQGHAVKFDMRLSQPGGVQRNRAFTEAAEQVAHEIDEEGSLTHDGDARLRIHVHNARRRPNKWGVSLGKVNRDSHKLVDLAVCMVGARMGRRLALNSGITSKRKRSGRVW</sequence>
<reference evidence="2" key="1">
    <citation type="journal article" date="2019" name="Int. J. Syst. Evol. Microbiol.">
        <title>The Global Catalogue of Microorganisms (GCM) 10K type strain sequencing project: providing services to taxonomists for standard genome sequencing and annotation.</title>
        <authorList>
            <consortium name="The Broad Institute Genomics Platform"/>
            <consortium name="The Broad Institute Genome Sequencing Center for Infectious Disease"/>
            <person name="Wu L."/>
            <person name="Ma J."/>
        </authorList>
    </citation>
    <scope>NUCLEOTIDE SEQUENCE [LARGE SCALE GENOMIC DNA]</scope>
    <source>
        <strain evidence="2">JCM 18055</strain>
    </source>
</reference>
<dbReference type="RefSeq" id="WP_345380113.1">
    <property type="nucleotide sequence ID" value="NZ_BAABIC010000006.1"/>
</dbReference>
<name>A0ABP8WCZ1_9PSEU</name>
<evidence type="ECO:0000313" key="2">
    <source>
        <dbReference type="Proteomes" id="UP001500325"/>
    </source>
</evidence>
<gene>
    <name evidence="1" type="ORF">GCM10023215_21040</name>
</gene>
<dbReference type="EMBL" id="BAABIC010000006">
    <property type="protein sequence ID" value="GAA4685614.1"/>
    <property type="molecule type" value="Genomic_DNA"/>
</dbReference>
<proteinExistence type="predicted"/>
<accession>A0ABP8WCZ1</accession>